<keyword evidence="4 6" id="KW-1133">Transmembrane helix</keyword>
<dbReference type="PANTHER" id="PTHR42709">
    <property type="entry name" value="ALKALINE PHOSPHATASE LIKE PROTEIN"/>
    <property type="match status" value="1"/>
</dbReference>
<evidence type="ECO:0000256" key="2">
    <source>
        <dbReference type="ARBA" id="ARBA00022475"/>
    </source>
</evidence>
<dbReference type="AlphaFoldDB" id="A0A0A0EF85"/>
<dbReference type="PANTHER" id="PTHR42709:SF6">
    <property type="entry name" value="UNDECAPRENYL PHOSPHATE TRANSPORTER A"/>
    <property type="match status" value="1"/>
</dbReference>
<protein>
    <recommendedName>
        <fullName evidence="7">VTT domain-containing protein</fullName>
    </recommendedName>
</protein>
<proteinExistence type="predicted"/>
<dbReference type="EMBL" id="AQQX01000003">
    <property type="protein sequence ID" value="KGM48753.1"/>
    <property type="molecule type" value="Genomic_DNA"/>
</dbReference>
<reference evidence="8 9" key="1">
    <citation type="journal article" date="2015" name="Antonie Van Leeuwenhoek">
        <title>Pseudooceanicola atlanticus gen. nov. sp. nov., isolated from surface seawater of the Atlantic Ocean and reclassification of Oceanicola batsensis, Oceanicola marinus, Oceanicola nitratireducens, Oceanicola nanhaiensis, Oceanicola antarcticus and Oceanicola flagellatus, as Pseudooceanicola batsensis comb. nov., Pseudooceanicola marinus comb. nov., Pseudooceanicola nitratireducens comb. nov., Pseudooceanicola nanhaiensis comb. nov., Pseudooceanicola antarcticus comb. nov., and Pseudooceanicola flagellatus comb. nov.</title>
        <authorList>
            <person name="Lai Q."/>
            <person name="Li G."/>
            <person name="Liu X."/>
            <person name="Du Y."/>
            <person name="Sun F."/>
            <person name="Shao Z."/>
        </authorList>
    </citation>
    <scope>NUCLEOTIDE SEQUENCE [LARGE SCALE GENOMIC DNA]</scope>
    <source>
        <strain evidence="8 9">22II-s11g</strain>
    </source>
</reference>
<feature type="domain" description="VTT" evidence="7">
    <location>
        <begin position="30"/>
        <end position="156"/>
    </location>
</feature>
<dbReference type="Proteomes" id="UP000030004">
    <property type="component" value="Unassembled WGS sequence"/>
</dbReference>
<dbReference type="RefSeq" id="WP_043747524.1">
    <property type="nucleotide sequence ID" value="NZ_AQQX01000003.1"/>
</dbReference>
<accession>A0A0A0EF85</accession>
<feature type="transmembrane region" description="Helical" evidence="6">
    <location>
        <begin position="171"/>
        <end position="189"/>
    </location>
</feature>
<dbReference type="eggNOG" id="COG0586">
    <property type="taxonomic scope" value="Bacteria"/>
</dbReference>
<feature type="transmembrane region" description="Helical" evidence="6">
    <location>
        <begin position="6"/>
        <end position="27"/>
    </location>
</feature>
<dbReference type="Pfam" id="PF09335">
    <property type="entry name" value="VTT_dom"/>
    <property type="match status" value="1"/>
</dbReference>
<dbReference type="InterPro" id="IPR051311">
    <property type="entry name" value="DedA_domain"/>
</dbReference>
<organism evidence="8 9">
    <name type="scientific">Pseudooceanicola atlanticus</name>
    <dbReference type="NCBI Taxonomy" id="1461694"/>
    <lineage>
        <taxon>Bacteria</taxon>
        <taxon>Pseudomonadati</taxon>
        <taxon>Pseudomonadota</taxon>
        <taxon>Alphaproteobacteria</taxon>
        <taxon>Rhodobacterales</taxon>
        <taxon>Paracoccaceae</taxon>
        <taxon>Pseudooceanicola</taxon>
    </lineage>
</organism>
<feature type="transmembrane region" description="Helical" evidence="6">
    <location>
        <begin position="136"/>
        <end position="159"/>
    </location>
</feature>
<dbReference type="InterPro" id="IPR032816">
    <property type="entry name" value="VTT_dom"/>
</dbReference>
<keyword evidence="5 6" id="KW-0472">Membrane</keyword>
<gene>
    <name evidence="8" type="ORF">ATO9_08535</name>
</gene>
<evidence type="ECO:0000313" key="9">
    <source>
        <dbReference type="Proteomes" id="UP000030004"/>
    </source>
</evidence>
<comment type="subcellular location">
    <subcellularLocation>
        <location evidence="1">Cell membrane</location>
        <topology evidence="1">Multi-pass membrane protein</topology>
    </subcellularLocation>
</comment>
<evidence type="ECO:0000256" key="5">
    <source>
        <dbReference type="ARBA" id="ARBA00023136"/>
    </source>
</evidence>
<dbReference type="GO" id="GO:0005886">
    <property type="term" value="C:plasma membrane"/>
    <property type="evidence" value="ECO:0007669"/>
    <property type="project" value="UniProtKB-SubCell"/>
</dbReference>
<evidence type="ECO:0000256" key="4">
    <source>
        <dbReference type="ARBA" id="ARBA00022989"/>
    </source>
</evidence>
<evidence type="ECO:0000256" key="6">
    <source>
        <dbReference type="SAM" id="Phobius"/>
    </source>
</evidence>
<dbReference type="STRING" id="1461694.ATO9_08535"/>
<keyword evidence="9" id="KW-1185">Reference proteome</keyword>
<evidence type="ECO:0000259" key="7">
    <source>
        <dbReference type="Pfam" id="PF09335"/>
    </source>
</evidence>
<sequence length="207" mass="21813">MTEWLLNALATGGVPILAVITCLSCLAMPVPASLMMLGAGALAVSGDLSLPGAMAGAFLGAVLGDQLGYRIGHAGGRWLDNRLRDGTKPALAFTRAQAMLRKRGAGAVFLSRWLLSPLGPYVNFAAGSARLPWPRFTLWAAAGEVIWVATYVSLGYFFATRITMLAQISQALVGLLAAVAVMVVAGLWLRQALRRARRAGDRDASTS</sequence>
<keyword evidence="2" id="KW-1003">Cell membrane</keyword>
<keyword evidence="3 6" id="KW-0812">Transmembrane</keyword>
<comment type="caution">
    <text evidence="8">The sequence shown here is derived from an EMBL/GenBank/DDBJ whole genome shotgun (WGS) entry which is preliminary data.</text>
</comment>
<evidence type="ECO:0000256" key="1">
    <source>
        <dbReference type="ARBA" id="ARBA00004651"/>
    </source>
</evidence>
<name>A0A0A0EF85_9RHOB</name>
<evidence type="ECO:0000256" key="3">
    <source>
        <dbReference type="ARBA" id="ARBA00022692"/>
    </source>
</evidence>
<dbReference type="OrthoDB" id="9782291at2"/>
<evidence type="ECO:0000313" key="8">
    <source>
        <dbReference type="EMBL" id="KGM48753.1"/>
    </source>
</evidence>